<evidence type="ECO:0000256" key="2">
    <source>
        <dbReference type="SAM" id="Phobius"/>
    </source>
</evidence>
<protein>
    <submittedName>
        <fullName evidence="4">Uncharacterized protein</fullName>
    </submittedName>
</protein>
<evidence type="ECO:0000256" key="1">
    <source>
        <dbReference type="SAM" id="MobiDB-lite"/>
    </source>
</evidence>
<feature type="signal peptide" evidence="3">
    <location>
        <begin position="1"/>
        <end position="19"/>
    </location>
</feature>
<feature type="transmembrane region" description="Helical" evidence="2">
    <location>
        <begin position="156"/>
        <end position="177"/>
    </location>
</feature>
<name>A0AAV2LL83_KNICA</name>
<keyword evidence="2" id="KW-0812">Transmembrane</keyword>
<keyword evidence="5" id="KW-1185">Reference proteome</keyword>
<sequence>MDLWGKILFFRLVAAAVAAAHMDPPLSPTVLTASEGGEVTFWSRLNNNTHAILSVNNKTLLNFDNGLIRYKNNMIRVEDRRIVMTNVQKNDGNIYKLQIYERPSLEGKLYHFKLNVTEAPPRASDVTSAPPAANQGPDPGSDSDPGPDPGSNKTLLVVYIGLAISCPIVIFSALAFWKRKWIKEKLQKKQNQNQNGQQDVAQYTPVNPDEAHVELREVMAG</sequence>
<accession>A0AAV2LL83</accession>
<keyword evidence="2" id="KW-1133">Transmembrane helix</keyword>
<reference evidence="4 5" key="1">
    <citation type="submission" date="2024-04" db="EMBL/GenBank/DDBJ databases">
        <authorList>
            <person name="Waldvogel A.-M."/>
            <person name="Schoenle A."/>
        </authorList>
    </citation>
    <scope>NUCLEOTIDE SEQUENCE [LARGE SCALE GENOMIC DNA]</scope>
</reference>
<dbReference type="Proteomes" id="UP001497482">
    <property type="component" value="Chromosome 3"/>
</dbReference>
<organism evidence="4 5">
    <name type="scientific">Knipowitschia caucasica</name>
    <name type="common">Caucasian dwarf goby</name>
    <name type="synonym">Pomatoschistus caucasicus</name>
    <dbReference type="NCBI Taxonomy" id="637954"/>
    <lineage>
        <taxon>Eukaryota</taxon>
        <taxon>Metazoa</taxon>
        <taxon>Chordata</taxon>
        <taxon>Craniata</taxon>
        <taxon>Vertebrata</taxon>
        <taxon>Euteleostomi</taxon>
        <taxon>Actinopterygii</taxon>
        <taxon>Neopterygii</taxon>
        <taxon>Teleostei</taxon>
        <taxon>Neoteleostei</taxon>
        <taxon>Acanthomorphata</taxon>
        <taxon>Gobiaria</taxon>
        <taxon>Gobiiformes</taxon>
        <taxon>Gobioidei</taxon>
        <taxon>Gobiidae</taxon>
        <taxon>Gobiinae</taxon>
        <taxon>Knipowitschia</taxon>
    </lineage>
</organism>
<proteinExistence type="predicted"/>
<dbReference type="AlphaFoldDB" id="A0AAV2LL83"/>
<evidence type="ECO:0000313" key="5">
    <source>
        <dbReference type="Proteomes" id="UP001497482"/>
    </source>
</evidence>
<keyword evidence="2" id="KW-0472">Membrane</keyword>
<evidence type="ECO:0000313" key="4">
    <source>
        <dbReference type="EMBL" id="CAL1602346.1"/>
    </source>
</evidence>
<dbReference type="EMBL" id="OZ035825">
    <property type="protein sequence ID" value="CAL1602346.1"/>
    <property type="molecule type" value="Genomic_DNA"/>
</dbReference>
<gene>
    <name evidence="4" type="ORF">KC01_LOCUS30132</name>
</gene>
<feature type="chain" id="PRO_5043494908" evidence="3">
    <location>
        <begin position="20"/>
        <end position="221"/>
    </location>
</feature>
<evidence type="ECO:0000256" key="3">
    <source>
        <dbReference type="SAM" id="SignalP"/>
    </source>
</evidence>
<keyword evidence="3" id="KW-0732">Signal</keyword>
<feature type="region of interest" description="Disordered" evidence="1">
    <location>
        <begin position="121"/>
        <end position="149"/>
    </location>
</feature>